<sequence>MIQSQTQQQQQQQQHQPLTRVFINSPITTLNGTNLKYICEVCGILFQNIDSLKQHLKIHGDVQHQQQQQHHKSILSLAKHNGLIQTIKKKTNQPIISIPQSMTVFNLKDISSKLVNNNSLITQHQSQSQTTTTIQSPPIITSPIVKNEIKKDDSNQQQQNQTVFQLEEPINFLDLKNEQFLELSTPNSNQDNNNLAALPYHYSEIDNIYICNLCNCTYDSLRSIKAHLWKHSGHHELCYPIHKDCNISSSSSSSCSGSNNNNNNSHRIAETTGKPIVTLKTEPTTRKTIRQTLQIPQHVNSDNQTNQTGGSGVGVNGNGGGGGGICSALLEVIEKLRETETLQQPLLSKRKRKTNLQTINKEPKIRKKRKTTQKVNQLIQLQDEINLNNLKQQEVINNILNNQNTECTIETTVVNSLYEDQDTLLNKLVNQQQQQEEQRHDINEQQEQQKDQKISKIGFFCQECQVLTNCLNKHVCTIGKNDLLNECEFDHFLCHLCKNESERVVGVGEEEGMYEEYECKWYKKFDNFESLKTHFNLNHTTESMDSPTTPASPCLNIINQNNSELLKLLELLANNDGNEQYACGLCLYVCYHLPSLKSHMWSHVKSEKFDYTINTSIINAALDYENKLNRSLALIHNSIKFRKCFNSSCDDSKEDSCDSIGSSDLDDLNFSLSKKIQMTLDMINFKDIENRYKHEELEQKQRPESCMVAFKCSKCNFETVDLCFLRIHKRNHF</sequence>
<dbReference type="InterPro" id="IPR013087">
    <property type="entry name" value="Znf_C2H2_type"/>
</dbReference>
<comment type="caution">
    <text evidence="5">The sequence shown here is derived from an EMBL/GenBank/DDBJ whole genome shotgun (WGS) entry which is preliminary data.</text>
</comment>
<keyword evidence="1" id="KW-0862">Zinc</keyword>
<name>A0A813NUW0_9BILA</name>
<protein>
    <recommendedName>
        <fullName evidence="4">C2H2-type domain-containing protein</fullName>
    </recommendedName>
</protein>
<dbReference type="GO" id="GO:0016592">
    <property type="term" value="C:mediator complex"/>
    <property type="evidence" value="ECO:0007669"/>
    <property type="project" value="TreeGrafter"/>
</dbReference>
<feature type="region of interest" description="Disordered" evidence="3">
    <location>
        <begin position="252"/>
        <end position="273"/>
    </location>
</feature>
<evidence type="ECO:0000313" key="5">
    <source>
        <dbReference type="EMBL" id="CAF0739182.1"/>
    </source>
</evidence>
<accession>A0A813NUW0</accession>
<feature type="compositionally biased region" description="Low complexity" evidence="3">
    <location>
        <begin position="252"/>
        <end position="265"/>
    </location>
</feature>
<dbReference type="OrthoDB" id="3561125at2759"/>
<dbReference type="PANTHER" id="PTHR46007">
    <property type="entry name" value="MEDIATOR OF RNA POLYMERASE II TRANSCRIPTION SUBUNIT 12"/>
    <property type="match status" value="1"/>
</dbReference>
<evidence type="ECO:0000256" key="3">
    <source>
        <dbReference type="SAM" id="MobiDB-lite"/>
    </source>
</evidence>
<feature type="domain" description="C2H2-type" evidence="4">
    <location>
        <begin position="209"/>
        <end position="236"/>
    </location>
</feature>
<dbReference type="Gene3D" id="3.30.160.60">
    <property type="entry name" value="Classic Zinc Finger"/>
    <property type="match status" value="1"/>
</dbReference>
<keyword evidence="1" id="KW-0479">Metal-binding</keyword>
<proteinExistence type="predicted"/>
<dbReference type="GO" id="GO:0003713">
    <property type="term" value="F:transcription coactivator activity"/>
    <property type="evidence" value="ECO:0007669"/>
    <property type="project" value="TreeGrafter"/>
</dbReference>
<feature type="domain" description="C2H2-type" evidence="4">
    <location>
        <begin position="37"/>
        <end position="64"/>
    </location>
</feature>
<keyword evidence="1" id="KW-0863">Zinc-finger</keyword>
<dbReference type="EMBL" id="CAJNOC010000286">
    <property type="protein sequence ID" value="CAF0739182.1"/>
    <property type="molecule type" value="Genomic_DNA"/>
</dbReference>
<organism evidence="5 6">
    <name type="scientific">Brachionus calyciflorus</name>
    <dbReference type="NCBI Taxonomy" id="104777"/>
    <lineage>
        <taxon>Eukaryota</taxon>
        <taxon>Metazoa</taxon>
        <taxon>Spiralia</taxon>
        <taxon>Gnathifera</taxon>
        <taxon>Rotifera</taxon>
        <taxon>Eurotatoria</taxon>
        <taxon>Monogononta</taxon>
        <taxon>Pseudotrocha</taxon>
        <taxon>Ploima</taxon>
        <taxon>Brachionidae</taxon>
        <taxon>Brachionus</taxon>
    </lineage>
</organism>
<evidence type="ECO:0000259" key="4">
    <source>
        <dbReference type="PROSITE" id="PS50157"/>
    </source>
</evidence>
<dbReference type="PROSITE" id="PS00028">
    <property type="entry name" value="ZINC_FINGER_C2H2_1"/>
    <property type="match status" value="3"/>
</dbReference>
<reference evidence="5" key="1">
    <citation type="submission" date="2021-02" db="EMBL/GenBank/DDBJ databases">
        <authorList>
            <person name="Nowell W R."/>
        </authorList>
    </citation>
    <scope>NUCLEOTIDE SEQUENCE</scope>
    <source>
        <strain evidence="5">Ploen Becks lab</strain>
    </source>
</reference>
<dbReference type="GO" id="GO:0045944">
    <property type="term" value="P:positive regulation of transcription by RNA polymerase II"/>
    <property type="evidence" value="ECO:0007669"/>
    <property type="project" value="TreeGrafter"/>
</dbReference>
<dbReference type="PANTHER" id="PTHR46007:SF8">
    <property type="entry name" value="C2H2-TYPE DOMAIN-CONTAINING PROTEIN"/>
    <property type="match status" value="1"/>
</dbReference>
<dbReference type="Proteomes" id="UP000663879">
    <property type="component" value="Unassembled WGS sequence"/>
</dbReference>
<evidence type="ECO:0000256" key="2">
    <source>
        <dbReference type="SAM" id="Coils"/>
    </source>
</evidence>
<keyword evidence="2" id="KW-0175">Coiled coil</keyword>
<evidence type="ECO:0000256" key="1">
    <source>
        <dbReference type="PROSITE-ProRule" id="PRU00042"/>
    </source>
</evidence>
<dbReference type="AlphaFoldDB" id="A0A813NUW0"/>
<keyword evidence="6" id="KW-1185">Reference proteome</keyword>
<dbReference type="PROSITE" id="PS50157">
    <property type="entry name" value="ZINC_FINGER_C2H2_2"/>
    <property type="match status" value="2"/>
</dbReference>
<evidence type="ECO:0000313" key="6">
    <source>
        <dbReference type="Proteomes" id="UP000663879"/>
    </source>
</evidence>
<dbReference type="GO" id="GO:0008270">
    <property type="term" value="F:zinc ion binding"/>
    <property type="evidence" value="ECO:0007669"/>
    <property type="project" value="UniProtKB-KW"/>
</dbReference>
<feature type="coiled-coil region" evidence="2">
    <location>
        <begin position="418"/>
        <end position="452"/>
    </location>
</feature>
<gene>
    <name evidence="5" type="ORF">OXX778_LOCUS3298</name>
</gene>
<dbReference type="InterPro" id="IPR051647">
    <property type="entry name" value="Mediator_comp_sub12"/>
</dbReference>
<dbReference type="SMART" id="SM00355">
    <property type="entry name" value="ZnF_C2H2"/>
    <property type="match status" value="5"/>
</dbReference>